<dbReference type="GO" id="GO:0005634">
    <property type="term" value="C:nucleus"/>
    <property type="evidence" value="ECO:0000318"/>
    <property type="project" value="GO_Central"/>
</dbReference>
<dbReference type="Proteomes" id="UP000000591">
    <property type="component" value="Chromosome VI"/>
</dbReference>
<dbReference type="InterPro" id="IPR013961">
    <property type="entry name" value="RAI1"/>
</dbReference>
<dbReference type="PANTHER" id="PTHR12395">
    <property type="entry name" value="DOM-3 RELATED"/>
    <property type="match status" value="1"/>
</dbReference>
<evidence type="ECO:0000256" key="3">
    <source>
        <dbReference type="ARBA" id="ARBA00022722"/>
    </source>
</evidence>
<gene>
    <name evidence="9" type="ORF">AGOS_AFR262C</name>
</gene>
<dbReference type="GO" id="GO:0034353">
    <property type="term" value="F:mRNA 5'-diphosphatase activity"/>
    <property type="evidence" value="ECO:0000318"/>
    <property type="project" value="GO_Central"/>
</dbReference>
<keyword evidence="3 7" id="KW-0540">Nuclease</keyword>
<dbReference type="STRING" id="284811.Q753R4"/>
<dbReference type="KEGG" id="ago:AGOS_AFR262C"/>
<dbReference type="GO" id="GO:0110155">
    <property type="term" value="P:NAD-cap decapping"/>
    <property type="evidence" value="ECO:0000318"/>
    <property type="project" value="GO_Central"/>
</dbReference>
<comment type="cofactor">
    <cofactor evidence="1 7">
        <name>a divalent metal cation</name>
        <dbReference type="ChEBI" id="CHEBI:60240"/>
    </cofactor>
</comment>
<evidence type="ECO:0000256" key="4">
    <source>
        <dbReference type="ARBA" id="ARBA00044676"/>
    </source>
</evidence>
<evidence type="ECO:0000256" key="1">
    <source>
        <dbReference type="ARBA" id="ARBA00001968"/>
    </source>
</evidence>
<dbReference type="EC" id="3.6.1.-" evidence="7"/>
<comment type="subcellular location">
    <subcellularLocation>
        <location evidence="7">Nucleus</location>
    </subcellularLocation>
</comment>
<feature type="domain" description="RAI1-like" evidence="8">
    <location>
        <begin position="429"/>
        <end position="766"/>
    </location>
</feature>
<evidence type="ECO:0000259" key="8">
    <source>
        <dbReference type="Pfam" id="PF08652"/>
    </source>
</evidence>
<reference evidence="9 10" key="1">
    <citation type="journal article" date="2004" name="Science">
        <title>The Ashbya gossypii genome as a tool for mapping the ancient Saccharomyces cerevisiae genome.</title>
        <authorList>
            <person name="Dietrich F.S."/>
            <person name="Voegeli S."/>
            <person name="Brachat S."/>
            <person name="Lerch A."/>
            <person name="Gates K."/>
            <person name="Steiner S."/>
            <person name="Mohr C."/>
            <person name="Pohlmann R."/>
            <person name="Luedi P."/>
            <person name="Choi S."/>
            <person name="Wing R.A."/>
            <person name="Flavier A."/>
            <person name="Gaffney T.D."/>
            <person name="Philippsen P."/>
        </authorList>
    </citation>
    <scope>NUCLEOTIDE SEQUENCE [LARGE SCALE GENOMIC DNA]</scope>
    <source>
        <strain evidence="10">ATCC 10895 / CBS 109.51 / FGSC 9923 / NRRL Y-1056</strain>
    </source>
</reference>
<evidence type="ECO:0000256" key="7">
    <source>
        <dbReference type="RuleBase" id="RU367113"/>
    </source>
</evidence>
<proteinExistence type="inferred from homology"/>
<protein>
    <recommendedName>
        <fullName evidence="7">Decapping nuclease</fullName>
        <ecNumber evidence="7">3.6.1.-</ecNumber>
    </recommendedName>
</protein>
<dbReference type="AlphaFoldDB" id="Q753R4"/>
<evidence type="ECO:0000313" key="10">
    <source>
        <dbReference type="Proteomes" id="UP000000591"/>
    </source>
</evidence>
<keyword evidence="10" id="KW-1185">Reference proteome</keyword>
<comment type="function">
    <text evidence="7">Decapping enzyme for NAD-capped RNAs: specifically hydrolyzes the nicotinamide adenine dinucleotide (NAD) cap from a subset of RNAs by removing the entire NAD moiety from the 5'-end of an NAD-capped RNA.</text>
</comment>
<dbReference type="PANTHER" id="PTHR12395:SF9">
    <property type="entry name" value="DECAPPING AND EXORIBONUCLEASE PROTEIN"/>
    <property type="match status" value="1"/>
</dbReference>
<sequence length="775" mass="89529">MTTISVWSNSQHRSLFKKPDGYYSDSPPNRLRIMEDPNLSHYLFSDAHIDKNTDPLVWKPELQEEQAQSEDDAGSLHGLLYMLMEYERRNGKKIDADFIASGEHLKHLIYPLLGGPSAHVDIYVRNFDGQIFIRAVQKKHCPLRYENRGKICSCGKRMQEEGRSPSMTINSSYELPFWSKQVVRNGPQYMNVARAGVGEHKMVIGVEADGILASKELKGGNLKHYVELGVCKERWDLDRRLFFVWLHCFVVGIDRITIGFRDDSFKLVDVQEYRTMEILQLFETSALRNDCNSVMNWYGEILKNLSRFFKRRADDFCVYKLNVSRSLGILMAQDCTWGYDNDIRAVDDFIPGWFREWRQSLKQPHHVLGDGRIDVFEPYTLSLRNCWSASPRTSVSGTLTSVARLLQRSRDMVIESELSPWGSMIFWPPEELGYYSTNVSGELKVMDDSNLSYYYLPDADIEKHIDLSAGARKFQDEQAEAEDDTGSLHGLLQTLMEYERRKSKKVNADIIAFRGQVKRLIHCAFGGHATDVDMYVMSFDGQLFIRAARKKLEFPTSPRESWAYLAYYSGYKFERMALLDRPVAETPREVLESRGKQVVRNGPQYRTVMRTGVGEHKLVLGAEIDGIIDFREPTGDNLKHYVELKVCQKNRNFSEKLFSSWLQCFLVGINRVIIGFRDEKFVLKSVEEFSTSEIPHLLKGTEYSNVCVDAIEWYGALTKWLCELPRGPEDDFKLYRLSCSHGALRLRQLHDEDLANGDDIIPGWFREWRRSLNST</sequence>
<dbReference type="GO" id="GO:0005829">
    <property type="term" value="C:cytosol"/>
    <property type="evidence" value="ECO:0000318"/>
    <property type="project" value="GO_Central"/>
</dbReference>
<evidence type="ECO:0000256" key="6">
    <source>
        <dbReference type="ARBA" id="ARBA00048124"/>
    </source>
</evidence>
<dbReference type="OrthoDB" id="5853397at2759"/>
<dbReference type="GO" id="GO:0046872">
    <property type="term" value="F:metal ion binding"/>
    <property type="evidence" value="ECO:0007669"/>
    <property type="project" value="UniProtKB-KW"/>
</dbReference>
<keyword evidence="7" id="KW-0547">Nucleotide-binding</keyword>
<keyword evidence="7" id="KW-0694">RNA-binding</keyword>
<comment type="catalytic activity">
    <reaction evidence="6">
        <text>a 5'-end NAD(+)-phospho-ribonucleoside in mRNA + H2O = a 5'-end phospho-ribonucleoside in mRNA + NAD(+) + H(+)</text>
        <dbReference type="Rhea" id="RHEA:60880"/>
        <dbReference type="Rhea" id="RHEA-COMP:15692"/>
        <dbReference type="Rhea" id="RHEA-COMP:15698"/>
        <dbReference type="ChEBI" id="CHEBI:15377"/>
        <dbReference type="ChEBI" id="CHEBI:15378"/>
        <dbReference type="ChEBI" id="CHEBI:57540"/>
        <dbReference type="ChEBI" id="CHEBI:138282"/>
        <dbReference type="ChEBI" id="CHEBI:144029"/>
    </reaction>
    <physiologicalReaction direction="left-to-right" evidence="6">
        <dbReference type="Rhea" id="RHEA:60881"/>
    </physiologicalReaction>
</comment>
<evidence type="ECO:0000256" key="5">
    <source>
        <dbReference type="ARBA" id="ARBA00044692"/>
    </source>
</evidence>
<dbReference type="eggNOG" id="KOG1982">
    <property type="taxonomic scope" value="Eukaryota"/>
</dbReference>
<dbReference type="InterPro" id="IPR039039">
    <property type="entry name" value="RAI1-like_fam"/>
</dbReference>
<evidence type="ECO:0000313" key="9">
    <source>
        <dbReference type="EMBL" id="AAS53633.1"/>
    </source>
</evidence>
<evidence type="ECO:0000256" key="2">
    <source>
        <dbReference type="ARBA" id="ARBA00006562"/>
    </source>
</evidence>
<dbReference type="RefSeq" id="NP_985809.1">
    <property type="nucleotide sequence ID" value="NM_211164.1"/>
</dbReference>
<keyword evidence="7" id="KW-0479">Metal-binding</keyword>
<feature type="domain" description="RAI1-like" evidence="8">
    <location>
        <begin position="22"/>
        <end position="354"/>
    </location>
</feature>
<comment type="catalytic activity">
    <reaction evidence="4">
        <text>a 5'-end (N(7)-methyl 5'-triphosphoguanosine)-ribonucleoside-ribonucleotide in mRNA + H2O = a (N(7)-methyl 5'-triphosphoguanosine)-nucleoside + a 5'-end phospho-ribonucleoside in mRNA + H(+)</text>
        <dbReference type="Rhea" id="RHEA:66928"/>
        <dbReference type="Rhea" id="RHEA-COMP:15692"/>
        <dbReference type="Rhea" id="RHEA-COMP:17313"/>
        <dbReference type="ChEBI" id="CHEBI:15377"/>
        <dbReference type="ChEBI" id="CHEBI:15378"/>
        <dbReference type="ChEBI" id="CHEBI:138282"/>
        <dbReference type="ChEBI" id="CHEBI:172876"/>
        <dbReference type="ChEBI" id="CHEBI:172877"/>
    </reaction>
    <physiologicalReaction direction="left-to-right" evidence="4">
        <dbReference type="Rhea" id="RHEA:66929"/>
    </physiologicalReaction>
</comment>
<comment type="catalytic activity">
    <reaction evidence="5">
        <text>a 5'-end triphospho-ribonucleoside in mRNA + H2O = a 5'-end phospho-ribonucleoside in mRNA + diphosphate + H(+)</text>
        <dbReference type="Rhea" id="RHEA:78683"/>
        <dbReference type="Rhea" id="RHEA-COMP:15692"/>
        <dbReference type="Rhea" id="RHEA-COMP:17164"/>
        <dbReference type="ChEBI" id="CHEBI:15377"/>
        <dbReference type="ChEBI" id="CHEBI:15378"/>
        <dbReference type="ChEBI" id="CHEBI:33019"/>
        <dbReference type="ChEBI" id="CHEBI:138282"/>
        <dbReference type="ChEBI" id="CHEBI:167618"/>
    </reaction>
    <physiologicalReaction direction="left-to-right" evidence="5">
        <dbReference type="Rhea" id="RHEA:78684"/>
    </physiologicalReaction>
</comment>
<dbReference type="GO" id="GO:0004518">
    <property type="term" value="F:nuclease activity"/>
    <property type="evidence" value="ECO:0007669"/>
    <property type="project" value="UniProtKB-KW"/>
</dbReference>
<reference evidence="10" key="2">
    <citation type="journal article" date="2013" name="G3 (Bethesda)">
        <title>Genomes of Ashbya fungi isolated from insects reveal four mating-type loci, numerous translocations, lack of transposons, and distinct gene duplications.</title>
        <authorList>
            <person name="Dietrich F.S."/>
            <person name="Voegeli S."/>
            <person name="Kuo S."/>
            <person name="Philippsen P."/>
        </authorList>
    </citation>
    <scope>GENOME REANNOTATION</scope>
    <source>
        <strain evidence="10">ATCC 10895 / CBS 109.51 / FGSC 9923 / NRRL Y-1056</strain>
    </source>
</reference>
<accession>Q753R4</accession>
<comment type="similarity">
    <text evidence="2 7">Belongs to the DXO/Dom3Z family.</text>
</comment>
<keyword evidence="7" id="KW-0539">Nucleus</keyword>
<keyword evidence="7" id="KW-0378">Hydrolase</keyword>
<dbReference type="GO" id="GO:0000956">
    <property type="term" value="P:nuclear-transcribed mRNA catabolic process"/>
    <property type="evidence" value="ECO:0000318"/>
    <property type="project" value="GO_Central"/>
</dbReference>
<dbReference type="GO" id="GO:0000166">
    <property type="term" value="F:nucleotide binding"/>
    <property type="evidence" value="ECO:0007669"/>
    <property type="project" value="UniProtKB-KW"/>
</dbReference>
<name>Q753R4_EREGS</name>
<dbReference type="GeneID" id="4622072"/>
<organism evidence="9 10">
    <name type="scientific">Eremothecium gossypii (strain ATCC 10895 / CBS 109.51 / FGSC 9923 / NRRL Y-1056)</name>
    <name type="common">Yeast</name>
    <name type="synonym">Ashbya gossypii</name>
    <dbReference type="NCBI Taxonomy" id="284811"/>
    <lineage>
        <taxon>Eukaryota</taxon>
        <taxon>Fungi</taxon>
        <taxon>Dikarya</taxon>
        <taxon>Ascomycota</taxon>
        <taxon>Saccharomycotina</taxon>
        <taxon>Saccharomycetes</taxon>
        <taxon>Saccharomycetales</taxon>
        <taxon>Saccharomycetaceae</taxon>
        <taxon>Eremothecium</taxon>
    </lineage>
</organism>
<dbReference type="Pfam" id="PF08652">
    <property type="entry name" value="RAI1"/>
    <property type="match status" value="2"/>
</dbReference>
<dbReference type="EMBL" id="AE016819">
    <property type="protein sequence ID" value="AAS53633.1"/>
    <property type="molecule type" value="Genomic_DNA"/>
</dbReference>
<dbReference type="InParanoid" id="Q753R4"/>
<dbReference type="HOGENOM" id="CLU_360913_0_0_1"/>
<dbReference type="GO" id="GO:0003723">
    <property type="term" value="F:RNA binding"/>
    <property type="evidence" value="ECO:0007669"/>
    <property type="project" value="UniProtKB-KW"/>
</dbReference>